<dbReference type="Pfam" id="PF10558">
    <property type="entry name" value="MTP18"/>
    <property type="match status" value="1"/>
</dbReference>
<feature type="compositionally biased region" description="Basic and acidic residues" evidence="4">
    <location>
        <begin position="1"/>
        <end position="11"/>
    </location>
</feature>
<gene>
    <name evidence="5" type="ORF">CLIB1423_12S03972</name>
</gene>
<comment type="similarity">
    <text evidence="1">Belongs to the MTFP1 family.</text>
</comment>
<sequence>MGSSDIPEKMEQVTASLGSENDSATDESSLRYAAYANRFRTILLASHRYVAYTSDIGESFRPVAHPFLVTLGYGVSWAYILADVSYAAWTAKMKTEGRYTPGLKPWNFPYPPPNPIAAKIHSDVAGDKLVDSDWRLVGLKRGVFQSIASMGLPAFTIHSAVRYSSLLFKNSSISALKTYGPVAIGLGIVPLLPYVFDEPCELAIDYIFDKGEEFYKKSNAKLA</sequence>
<evidence type="ECO:0000256" key="3">
    <source>
        <dbReference type="ARBA" id="ARBA00029631"/>
    </source>
</evidence>
<dbReference type="Proteomes" id="UP000837801">
    <property type="component" value="Unassembled WGS sequence"/>
</dbReference>
<dbReference type="OrthoDB" id="424969at2759"/>
<proteinExistence type="inferred from homology"/>
<dbReference type="AlphaFoldDB" id="A0A9P0QSK6"/>
<feature type="compositionally biased region" description="Polar residues" evidence="4">
    <location>
        <begin position="13"/>
        <end position="22"/>
    </location>
</feature>
<feature type="region of interest" description="Disordered" evidence="4">
    <location>
        <begin position="1"/>
        <end position="24"/>
    </location>
</feature>
<evidence type="ECO:0000256" key="4">
    <source>
        <dbReference type="SAM" id="MobiDB-lite"/>
    </source>
</evidence>
<dbReference type="PANTHER" id="PTHR11001:SF2">
    <property type="entry name" value="MITOCHONDRIAL FISSION PROCESS PROTEIN 1"/>
    <property type="match status" value="1"/>
</dbReference>
<organism evidence="5 6">
    <name type="scientific">[Candida] railenensis</name>
    <dbReference type="NCBI Taxonomy" id="45579"/>
    <lineage>
        <taxon>Eukaryota</taxon>
        <taxon>Fungi</taxon>
        <taxon>Dikarya</taxon>
        <taxon>Ascomycota</taxon>
        <taxon>Saccharomycotina</taxon>
        <taxon>Pichiomycetes</taxon>
        <taxon>Debaryomycetaceae</taxon>
        <taxon>Kurtzmaniella</taxon>
    </lineage>
</organism>
<reference evidence="5" key="1">
    <citation type="submission" date="2022-03" db="EMBL/GenBank/DDBJ databases">
        <authorList>
            <person name="Legras J.-L."/>
            <person name="Devillers H."/>
            <person name="Grondin C."/>
        </authorList>
    </citation>
    <scope>NUCLEOTIDE SEQUENCE</scope>
    <source>
        <strain evidence="5">CLIB 1423</strain>
    </source>
</reference>
<evidence type="ECO:0000256" key="2">
    <source>
        <dbReference type="ARBA" id="ARBA00017835"/>
    </source>
</evidence>
<evidence type="ECO:0000256" key="1">
    <source>
        <dbReference type="ARBA" id="ARBA00009224"/>
    </source>
</evidence>
<keyword evidence="6" id="KW-1185">Reference proteome</keyword>
<dbReference type="InterPro" id="IPR019560">
    <property type="entry name" value="Mitochondrial_18_kDa_protein"/>
</dbReference>
<dbReference type="GO" id="GO:0000266">
    <property type="term" value="P:mitochondrial fission"/>
    <property type="evidence" value="ECO:0007669"/>
    <property type="project" value="TreeGrafter"/>
</dbReference>
<protein>
    <recommendedName>
        <fullName evidence="2">Mitochondrial fission process protein 1</fullName>
    </recommendedName>
    <alternativeName>
        <fullName evidence="3">Mitochondrial 18 kDa protein</fullName>
    </alternativeName>
</protein>
<accession>A0A9P0QSK6</accession>
<evidence type="ECO:0000313" key="6">
    <source>
        <dbReference type="Proteomes" id="UP000837801"/>
    </source>
</evidence>
<comment type="caution">
    <text evidence="5">The sequence shown here is derived from an EMBL/GenBank/DDBJ whole genome shotgun (WGS) entry which is preliminary data.</text>
</comment>
<evidence type="ECO:0000313" key="5">
    <source>
        <dbReference type="EMBL" id="CAH2353835.1"/>
    </source>
</evidence>
<dbReference type="PANTHER" id="PTHR11001">
    <property type="entry name" value="MITOCHONDRIAL FISSION PROCESS PROTEIN 1"/>
    <property type="match status" value="1"/>
</dbReference>
<dbReference type="EMBL" id="CAKXYY010000012">
    <property type="protein sequence ID" value="CAH2353835.1"/>
    <property type="molecule type" value="Genomic_DNA"/>
</dbReference>
<name>A0A9P0QSK6_9ASCO</name>
<dbReference type="GO" id="GO:0005739">
    <property type="term" value="C:mitochondrion"/>
    <property type="evidence" value="ECO:0007669"/>
    <property type="project" value="TreeGrafter"/>
</dbReference>